<dbReference type="InterPro" id="IPR036866">
    <property type="entry name" value="RibonucZ/Hydroxyglut_hydro"/>
</dbReference>
<dbReference type="OrthoDB" id="9773738at2"/>
<evidence type="ECO:0000256" key="4">
    <source>
        <dbReference type="ARBA" id="ARBA00022833"/>
    </source>
</evidence>
<sequence length="309" mass="33129">MTDTRFTRRGLIASAAALPIAAAGARMANAAAPMLGMGASRFNRVTLGGFEVTTILAGTRTVPDPQTIFGMNVGPEEFASASDAARIPTDAAQFFFTPTIVNTGSELVLFDTGLSADATTAALAEAGYTPDQIDVVVITHMHGDHIGGLMTGETATFPNARYVTGAVEYDAWSAMDNNDFDTKVKPLHEQMSMIADGDSVAPGITGMEAFGHTPGHMTYMIESDGEQLLVAADFANHYVWSLGYPDWEVKFDMDKAAAATTRRRILDMLASDGIPFIGYHMPWPGLGYVEANGDGFRYVPASYQLMMER</sequence>
<evidence type="ECO:0000313" key="7">
    <source>
        <dbReference type="EMBL" id="SHL20710.1"/>
    </source>
</evidence>
<accession>A0A1M6YRE0</accession>
<protein>
    <submittedName>
        <fullName evidence="7">Glyoxylase, beta-lactamase superfamily II</fullName>
    </submittedName>
</protein>
<dbReference type="SMART" id="SM00849">
    <property type="entry name" value="Lactamase_B"/>
    <property type="match status" value="1"/>
</dbReference>
<keyword evidence="8" id="KW-1185">Reference proteome</keyword>
<proteinExistence type="inferred from homology"/>
<keyword evidence="3" id="KW-0378">Hydrolase</keyword>
<dbReference type="InterPro" id="IPR001279">
    <property type="entry name" value="Metallo-B-lactamas"/>
</dbReference>
<dbReference type="SUPFAM" id="SSF56281">
    <property type="entry name" value="Metallo-hydrolase/oxidoreductase"/>
    <property type="match status" value="1"/>
</dbReference>
<evidence type="ECO:0000256" key="3">
    <source>
        <dbReference type="ARBA" id="ARBA00022801"/>
    </source>
</evidence>
<keyword evidence="2" id="KW-0479">Metal-binding</keyword>
<dbReference type="STRING" id="337701.SAMN05444398_101993"/>
<dbReference type="EMBL" id="FRBR01000001">
    <property type="protein sequence ID" value="SHL20710.1"/>
    <property type="molecule type" value="Genomic_DNA"/>
</dbReference>
<dbReference type="PROSITE" id="PS51318">
    <property type="entry name" value="TAT"/>
    <property type="match status" value="1"/>
</dbReference>
<comment type="similarity">
    <text evidence="1">Belongs to the metallo-beta-lactamase superfamily.</text>
</comment>
<organism evidence="7 8">
    <name type="scientific">Roseovarius pacificus</name>
    <dbReference type="NCBI Taxonomy" id="337701"/>
    <lineage>
        <taxon>Bacteria</taxon>
        <taxon>Pseudomonadati</taxon>
        <taxon>Pseudomonadota</taxon>
        <taxon>Alphaproteobacteria</taxon>
        <taxon>Rhodobacterales</taxon>
        <taxon>Roseobacteraceae</taxon>
        <taxon>Roseovarius</taxon>
    </lineage>
</organism>
<feature type="domain" description="Metallo-beta-lactamase" evidence="6">
    <location>
        <begin position="95"/>
        <end position="280"/>
    </location>
</feature>
<reference evidence="7 8" key="1">
    <citation type="submission" date="2016-11" db="EMBL/GenBank/DDBJ databases">
        <authorList>
            <person name="Jaros S."/>
            <person name="Januszkiewicz K."/>
            <person name="Wedrychowicz H."/>
        </authorList>
    </citation>
    <scope>NUCLEOTIDE SEQUENCE [LARGE SCALE GENOMIC DNA]</scope>
    <source>
        <strain evidence="7 8">DSM 29589</strain>
    </source>
</reference>
<dbReference type="Proteomes" id="UP000183974">
    <property type="component" value="Unassembled WGS sequence"/>
</dbReference>
<dbReference type="InterPro" id="IPR051013">
    <property type="entry name" value="MBL_superfamily_lactonases"/>
</dbReference>
<dbReference type="CDD" id="cd07720">
    <property type="entry name" value="OPHC2-like_MBL-fold"/>
    <property type="match status" value="1"/>
</dbReference>
<dbReference type="PANTHER" id="PTHR42978:SF6">
    <property type="entry name" value="QUORUM-QUENCHING LACTONASE YTNP-RELATED"/>
    <property type="match status" value="1"/>
</dbReference>
<evidence type="ECO:0000256" key="2">
    <source>
        <dbReference type="ARBA" id="ARBA00022723"/>
    </source>
</evidence>
<keyword evidence="4" id="KW-0862">Zinc</keyword>
<dbReference type="GO" id="GO:0016787">
    <property type="term" value="F:hydrolase activity"/>
    <property type="evidence" value="ECO:0007669"/>
    <property type="project" value="UniProtKB-KW"/>
</dbReference>
<dbReference type="AlphaFoldDB" id="A0A1M6YRE0"/>
<dbReference type="PANTHER" id="PTHR42978">
    <property type="entry name" value="QUORUM-QUENCHING LACTONASE YTNP-RELATED-RELATED"/>
    <property type="match status" value="1"/>
</dbReference>
<dbReference type="InterPro" id="IPR006311">
    <property type="entry name" value="TAT_signal"/>
</dbReference>
<gene>
    <name evidence="7" type="ORF">SAMN05444398_101993</name>
</gene>
<evidence type="ECO:0000313" key="8">
    <source>
        <dbReference type="Proteomes" id="UP000183974"/>
    </source>
</evidence>
<feature type="signal peptide" evidence="5">
    <location>
        <begin position="1"/>
        <end position="30"/>
    </location>
</feature>
<evidence type="ECO:0000259" key="6">
    <source>
        <dbReference type="SMART" id="SM00849"/>
    </source>
</evidence>
<dbReference type="Pfam" id="PF00753">
    <property type="entry name" value="Lactamase_B"/>
    <property type="match status" value="1"/>
</dbReference>
<evidence type="ECO:0000256" key="5">
    <source>
        <dbReference type="SAM" id="SignalP"/>
    </source>
</evidence>
<keyword evidence="5" id="KW-0732">Signal</keyword>
<feature type="chain" id="PRO_5012409889" evidence="5">
    <location>
        <begin position="31"/>
        <end position="309"/>
    </location>
</feature>
<dbReference type="Gene3D" id="3.60.15.10">
    <property type="entry name" value="Ribonuclease Z/Hydroxyacylglutathione hydrolase-like"/>
    <property type="match status" value="1"/>
</dbReference>
<dbReference type="GO" id="GO:0046872">
    <property type="term" value="F:metal ion binding"/>
    <property type="evidence" value="ECO:0007669"/>
    <property type="project" value="UniProtKB-KW"/>
</dbReference>
<evidence type="ECO:0000256" key="1">
    <source>
        <dbReference type="ARBA" id="ARBA00007749"/>
    </source>
</evidence>
<name>A0A1M6YRE0_9RHOB</name>
<dbReference type="RefSeq" id="WP_073033363.1">
    <property type="nucleotide sequence ID" value="NZ_BMLR01000001.1"/>
</dbReference>